<dbReference type="Gene3D" id="2.60.120.1130">
    <property type="match status" value="1"/>
</dbReference>
<dbReference type="EMBL" id="SGBD01000005">
    <property type="protein sequence ID" value="RZD13966.1"/>
    <property type="molecule type" value="Genomic_DNA"/>
</dbReference>
<dbReference type="Gene3D" id="2.60.40.3140">
    <property type="match status" value="1"/>
</dbReference>
<comment type="caution">
    <text evidence="3">The sequence shown here is derived from an EMBL/GenBank/DDBJ whole genome shotgun (WGS) entry which is preliminary data.</text>
</comment>
<reference evidence="3 4" key="1">
    <citation type="submission" date="2019-01" db="EMBL/GenBank/DDBJ databases">
        <title>Insights into ecological role of a new deltaproteobacterial order Candidatus Sinidesulfobacterales (Sva0485) by metagenomics and metatranscriptomics.</title>
        <authorList>
            <person name="Tan S."/>
            <person name="Liu J."/>
            <person name="Fang Y."/>
            <person name="Hedlund B.P."/>
            <person name="Lian Z.H."/>
            <person name="Huang L.Y."/>
            <person name="Li J.T."/>
            <person name="Huang L.N."/>
            <person name="Li W.J."/>
            <person name="Jiang H.C."/>
            <person name="Dong H.L."/>
            <person name="Shu W.S."/>
        </authorList>
    </citation>
    <scope>NUCLEOTIDE SEQUENCE [LARGE SCALE GENOMIC DNA]</scope>
    <source>
        <strain evidence="3">AP3</strain>
    </source>
</reference>
<feature type="domain" description="Transglutaminase-like" evidence="1">
    <location>
        <begin position="268"/>
        <end position="342"/>
    </location>
</feature>
<gene>
    <name evidence="3" type="ORF">EVJ47_08540</name>
</gene>
<organism evidence="3 4">
    <name type="scientific">Candidatus Acidulodesulfobacterium ferriphilum</name>
    <dbReference type="NCBI Taxonomy" id="2597223"/>
    <lineage>
        <taxon>Bacteria</taxon>
        <taxon>Deltaproteobacteria</taxon>
        <taxon>Candidatus Acidulodesulfobacterales</taxon>
        <taxon>Candidatus Acidulodesulfobacterium</taxon>
    </lineage>
</organism>
<evidence type="ECO:0000259" key="2">
    <source>
        <dbReference type="Pfam" id="PF12969"/>
    </source>
</evidence>
<name>A0A519B9T1_9DELT</name>
<dbReference type="Gene3D" id="3.10.620.30">
    <property type="match status" value="1"/>
</dbReference>
<accession>A0A519B9T1</accession>
<dbReference type="InterPro" id="IPR024618">
    <property type="entry name" value="DUF3857"/>
</dbReference>
<dbReference type="Proteomes" id="UP000320813">
    <property type="component" value="Unassembled WGS sequence"/>
</dbReference>
<feature type="domain" description="DUF3857" evidence="2">
    <location>
        <begin position="58"/>
        <end position="218"/>
    </location>
</feature>
<evidence type="ECO:0000313" key="4">
    <source>
        <dbReference type="Proteomes" id="UP000320813"/>
    </source>
</evidence>
<dbReference type="InterPro" id="IPR038765">
    <property type="entry name" value="Papain-like_cys_pep_sf"/>
</dbReference>
<dbReference type="AlphaFoldDB" id="A0A519B9T1"/>
<sequence length="635" mass="72524">MLKKGIICLLPLLLLINFININNSFAYKNVKSVKSDSSSKTLLDFTKERITRNFEDIITEHEIIKILNEKGIKKYSALSFPFSKKNQKLKVYFIKIIQPNGDIININLNSLRTVTAPFNPEAPIFSNQLLKTVQLPGLVMGSIIDYKYRSTVMKPYMKNNFFTEDYFGGLPPLKKSVYKLIIPKGIHYQYAEYKFNEKPRIINGSKNTALIWTMRNRKKISPEELGPRESVIIPHVTVSSVKSWDEVAEWYAHLTKDRIKPGVNLAKFIKKLTESKERKLKKIKAVYNFVAKKIRYVGYEFGIDGYKPSNVNSIFKNRLGDCKDHATLFASMLNQIGVKAYPVLIPTTEIPDMNPVMPTPFVFDHEITAIKLKNGKFMFADTTSNVTTFGDLPPMDQGRNVLIIAGGKGITAKTPIFPAEKNNISTKEYATVKSNGSLSAKTTLIYTGAYNMYKRYLYSSTSKRKKRDGILKDILNITPNAKLTGYSFENGNSLSKPYIEKISFSAKNYSEKNGRLVIIRPPLRTRTTLSQLTALNYRKYSLRIGYNFSENSVVSLKFPKNYKPVFIPKDIEIKNTVGTFKTSYTVKNNRIIFRSFFSVNGYKIPVENYSKAKHLFNAAIKNLKDQILIFNESKR</sequence>
<dbReference type="Pfam" id="PF01841">
    <property type="entry name" value="Transglut_core"/>
    <property type="match status" value="1"/>
</dbReference>
<dbReference type="InterPro" id="IPR002931">
    <property type="entry name" value="Transglutaminase-like"/>
</dbReference>
<evidence type="ECO:0000259" key="1">
    <source>
        <dbReference type="Pfam" id="PF01841"/>
    </source>
</evidence>
<dbReference type="Pfam" id="PF12969">
    <property type="entry name" value="DUF3857"/>
    <property type="match status" value="1"/>
</dbReference>
<dbReference type="SUPFAM" id="SSF54001">
    <property type="entry name" value="Cysteine proteinases"/>
    <property type="match status" value="1"/>
</dbReference>
<protein>
    <submittedName>
        <fullName evidence="3">DUF3857 domain-containing protein</fullName>
    </submittedName>
</protein>
<evidence type="ECO:0000313" key="3">
    <source>
        <dbReference type="EMBL" id="RZD13966.1"/>
    </source>
</evidence>
<proteinExistence type="predicted"/>